<feature type="compositionally biased region" description="Pro residues" evidence="1">
    <location>
        <begin position="176"/>
        <end position="205"/>
    </location>
</feature>
<reference evidence="4" key="1">
    <citation type="submission" date="2024-04" db="EMBL/GenBank/DDBJ databases">
        <title>Salinicola lusitanus LLJ914,a marine bacterium isolated from the Okinawa Trough.</title>
        <authorList>
            <person name="Li J."/>
        </authorList>
    </citation>
    <scope>NUCLEOTIDE SEQUENCE [LARGE SCALE GENOMIC DNA]</scope>
</reference>
<dbReference type="Gene3D" id="2.30.42.10">
    <property type="match status" value="1"/>
</dbReference>
<dbReference type="PROSITE" id="PS50106">
    <property type="entry name" value="PDZ"/>
    <property type="match status" value="1"/>
</dbReference>
<proteinExistence type="predicted"/>
<dbReference type="AlphaFoldDB" id="A0AAW0PT99"/>
<feature type="region of interest" description="Disordered" evidence="1">
    <location>
        <begin position="139"/>
        <end position="206"/>
    </location>
</feature>
<comment type="caution">
    <text evidence="3">The sequence shown here is derived from an EMBL/GenBank/DDBJ whole genome shotgun (WGS) entry which is preliminary data.</text>
</comment>
<keyword evidence="4" id="KW-1185">Reference proteome</keyword>
<dbReference type="SUPFAM" id="SSF50156">
    <property type="entry name" value="PDZ domain-like"/>
    <property type="match status" value="1"/>
</dbReference>
<organism evidence="3 4">
    <name type="scientific">Mugilogobius chulae</name>
    <name type="common">yellowstripe goby</name>
    <dbReference type="NCBI Taxonomy" id="88201"/>
    <lineage>
        <taxon>Eukaryota</taxon>
        <taxon>Metazoa</taxon>
        <taxon>Chordata</taxon>
        <taxon>Craniata</taxon>
        <taxon>Vertebrata</taxon>
        <taxon>Euteleostomi</taxon>
        <taxon>Actinopterygii</taxon>
        <taxon>Neopterygii</taxon>
        <taxon>Teleostei</taxon>
        <taxon>Neoteleostei</taxon>
        <taxon>Acanthomorphata</taxon>
        <taxon>Gobiaria</taxon>
        <taxon>Gobiiformes</taxon>
        <taxon>Gobioidei</taxon>
        <taxon>Gobiidae</taxon>
        <taxon>Gobionellinae</taxon>
        <taxon>Mugilogobius</taxon>
    </lineage>
</organism>
<evidence type="ECO:0000259" key="2">
    <source>
        <dbReference type="PROSITE" id="PS50106"/>
    </source>
</evidence>
<sequence length="234" mass="26021">MTIVSEYSMENTHNIVLKKSLTGLGFSFYITQLSSGSDRGSLVRIKRLFPGQPALESGLLREGDVILSVNNEPVKDLSYQRVLFLLRGAPSEVHLLICRPGPGALKSCPTRETRSRSLDIRLGEDYSQLLNFQFDANIPTLTQPSGSDQEEKITNEPEKNISRSPAAEFQDNNALPSPPRSPPNCPASPPSPITPPSPLSLPHPPHLWILNPHQHLCRQTSTRKTRRKSAMWQL</sequence>
<feature type="domain" description="PDZ" evidence="2">
    <location>
        <begin position="14"/>
        <end position="101"/>
    </location>
</feature>
<protein>
    <recommendedName>
        <fullName evidence="2">PDZ domain-containing protein</fullName>
    </recommendedName>
</protein>
<dbReference type="InterPro" id="IPR036034">
    <property type="entry name" value="PDZ_sf"/>
</dbReference>
<accession>A0AAW0PT99</accession>
<name>A0AAW0PT99_9GOBI</name>
<dbReference type="Pfam" id="PF00595">
    <property type="entry name" value="PDZ"/>
    <property type="match status" value="1"/>
</dbReference>
<dbReference type="InterPro" id="IPR052074">
    <property type="entry name" value="NonRcpt_TyrProt_Phosphatase"/>
</dbReference>
<feature type="compositionally biased region" description="Basic and acidic residues" evidence="1">
    <location>
        <begin position="149"/>
        <end position="161"/>
    </location>
</feature>
<dbReference type="PANTHER" id="PTHR46900:SF4">
    <property type="entry name" value="FERM AND PDZ DOMAIN CONTAINING 2"/>
    <property type="match status" value="1"/>
</dbReference>
<dbReference type="EMBL" id="JBBPFD010000004">
    <property type="protein sequence ID" value="KAK7930823.1"/>
    <property type="molecule type" value="Genomic_DNA"/>
</dbReference>
<dbReference type="Proteomes" id="UP001460270">
    <property type="component" value="Unassembled WGS sequence"/>
</dbReference>
<gene>
    <name evidence="3" type="ORF">WMY93_007218</name>
</gene>
<dbReference type="CDD" id="cd06695">
    <property type="entry name" value="PDZ3_PTPN13_FRMPD2-like"/>
    <property type="match status" value="1"/>
</dbReference>
<evidence type="ECO:0000313" key="4">
    <source>
        <dbReference type="Proteomes" id="UP001460270"/>
    </source>
</evidence>
<dbReference type="SMART" id="SM00228">
    <property type="entry name" value="PDZ"/>
    <property type="match status" value="1"/>
</dbReference>
<dbReference type="PANTHER" id="PTHR46900">
    <property type="entry name" value="TYROSINE-PROTEIN PHOSPHATASE NON-RECEPTOR TYPE 13"/>
    <property type="match status" value="1"/>
</dbReference>
<dbReference type="InterPro" id="IPR001478">
    <property type="entry name" value="PDZ"/>
</dbReference>
<evidence type="ECO:0000256" key="1">
    <source>
        <dbReference type="SAM" id="MobiDB-lite"/>
    </source>
</evidence>
<evidence type="ECO:0000313" key="3">
    <source>
        <dbReference type="EMBL" id="KAK7930823.1"/>
    </source>
</evidence>